<protein>
    <recommendedName>
        <fullName evidence="2">Fervidolysin-like N-terminal prodomain domain-containing protein</fullName>
    </recommendedName>
</protein>
<dbReference type="InterPro" id="IPR054399">
    <property type="entry name" value="Fervidolysin-like_N_prodom"/>
</dbReference>
<dbReference type="Pfam" id="PF22148">
    <property type="entry name" value="Fervidolysin_NPro-like"/>
    <property type="match status" value="1"/>
</dbReference>
<accession>X1NEH3</accession>
<dbReference type="InterPro" id="IPR023827">
    <property type="entry name" value="Peptidase_S8_Asp-AS"/>
</dbReference>
<feature type="domain" description="Fervidolysin-like N-terminal prodomain" evidence="2">
    <location>
        <begin position="52"/>
        <end position="100"/>
    </location>
</feature>
<comment type="caution">
    <text evidence="3">The sequence shown here is derived from an EMBL/GenBank/DDBJ whole genome shotgun (WGS) entry which is preliminary data.</text>
</comment>
<dbReference type="GO" id="GO:0006508">
    <property type="term" value="P:proteolysis"/>
    <property type="evidence" value="ECO:0007669"/>
    <property type="project" value="InterPro"/>
</dbReference>
<sequence length="238" mass="26834">ISASLDKLNKEHRFKKAKPLFKNFRTNRQHLKALLKKDKALLTKKEKHILRRLKRTPKGAKVPELDRIYKIHLDLEPSQSLEDVVAAYNSDPDVEYAELNYIVSINLTPNDPLYPIQWPLNNTGQMYPESGRYNAPPGTVDCDIDAPQAWDIETGSPRKIIAVIDTGVDYTHRDLVGNMWVNREILNGRDDDGNGYVYCSRLSFPVFTQLEYGSFQSAAFAIPANISSACGRNSGTPA</sequence>
<dbReference type="AlphaFoldDB" id="X1NEH3"/>
<name>X1NEH3_9ZZZZ</name>
<dbReference type="SUPFAM" id="SSF52743">
    <property type="entry name" value="Subtilisin-like"/>
    <property type="match status" value="1"/>
</dbReference>
<keyword evidence="1" id="KW-0378">Hydrolase</keyword>
<feature type="non-terminal residue" evidence="3">
    <location>
        <position position="1"/>
    </location>
</feature>
<dbReference type="EMBL" id="BARV01017606">
    <property type="protein sequence ID" value="GAI25210.1"/>
    <property type="molecule type" value="Genomic_DNA"/>
</dbReference>
<evidence type="ECO:0000256" key="1">
    <source>
        <dbReference type="ARBA" id="ARBA00022801"/>
    </source>
</evidence>
<dbReference type="InterPro" id="IPR036852">
    <property type="entry name" value="Peptidase_S8/S53_dom_sf"/>
</dbReference>
<evidence type="ECO:0000313" key="3">
    <source>
        <dbReference type="EMBL" id="GAI25210.1"/>
    </source>
</evidence>
<gene>
    <name evidence="3" type="ORF">S06H3_29959</name>
</gene>
<dbReference type="Gene3D" id="3.40.50.200">
    <property type="entry name" value="Peptidase S8/S53 domain"/>
    <property type="match status" value="1"/>
</dbReference>
<dbReference type="PROSITE" id="PS00136">
    <property type="entry name" value="SUBTILASE_ASP"/>
    <property type="match status" value="1"/>
</dbReference>
<proteinExistence type="predicted"/>
<dbReference type="GO" id="GO:0004252">
    <property type="term" value="F:serine-type endopeptidase activity"/>
    <property type="evidence" value="ECO:0007669"/>
    <property type="project" value="InterPro"/>
</dbReference>
<organism evidence="3">
    <name type="scientific">marine sediment metagenome</name>
    <dbReference type="NCBI Taxonomy" id="412755"/>
    <lineage>
        <taxon>unclassified sequences</taxon>
        <taxon>metagenomes</taxon>
        <taxon>ecological metagenomes</taxon>
    </lineage>
</organism>
<evidence type="ECO:0000259" key="2">
    <source>
        <dbReference type="Pfam" id="PF22148"/>
    </source>
</evidence>
<reference evidence="3" key="1">
    <citation type="journal article" date="2014" name="Front. Microbiol.">
        <title>High frequency of phylogenetically diverse reductive dehalogenase-homologous genes in deep subseafloor sedimentary metagenomes.</title>
        <authorList>
            <person name="Kawai M."/>
            <person name="Futagami T."/>
            <person name="Toyoda A."/>
            <person name="Takaki Y."/>
            <person name="Nishi S."/>
            <person name="Hori S."/>
            <person name="Arai W."/>
            <person name="Tsubouchi T."/>
            <person name="Morono Y."/>
            <person name="Uchiyama I."/>
            <person name="Ito T."/>
            <person name="Fujiyama A."/>
            <person name="Inagaki F."/>
            <person name="Takami H."/>
        </authorList>
    </citation>
    <scope>NUCLEOTIDE SEQUENCE</scope>
    <source>
        <strain evidence="3">Expedition CK06-06</strain>
    </source>
</reference>